<name>A0AA39L680_SARSR</name>
<sequence>MDHTNYSKPIPRRWDPDAVFEITNPSTGYPTCVGQAVTCGRRCKRVVAGYNVLSANCIARDLAELSPSAAAGDDQLYHIAHIMLCYQHGHQAEELVSKWRRELHHCDSKSEAEPPLQTGGFHYEDDIKDLYEAIQKLQEQLRRIKAARQTHSEKSSPFNNPSTEYCSKKSTWGQDDSETKTEETDETREDLREKQKREAKERADKAKEEARRSAQAAKLAEQLKWSNAWSLYNAAWENIELGRSRTSPRAPWPTLSGKAEDVSEASVREFFQRAPGKDTIDLVTRVIVQRWKEAKGSRAK</sequence>
<proteinExistence type="predicted"/>
<comment type="caution">
    <text evidence="2">The sequence shown here is derived from an EMBL/GenBank/DDBJ whole genome shotgun (WGS) entry which is preliminary data.</text>
</comment>
<evidence type="ECO:0000313" key="3">
    <source>
        <dbReference type="Proteomes" id="UP001175261"/>
    </source>
</evidence>
<dbReference type="AlphaFoldDB" id="A0AA39L680"/>
<evidence type="ECO:0000313" key="2">
    <source>
        <dbReference type="EMBL" id="KAK0385637.1"/>
    </source>
</evidence>
<evidence type="ECO:0000256" key="1">
    <source>
        <dbReference type="SAM" id="MobiDB-lite"/>
    </source>
</evidence>
<gene>
    <name evidence="2" type="ORF">NLU13_6814</name>
</gene>
<feature type="compositionally biased region" description="Polar residues" evidence="1">
    <location>
        <begin position="155"/>
        <end position="174"/>
    </location>
</feature>
<dbReference type="EMBL" id="JAPDFR010000006">
    <property type="protein sequence ID" value="KAK0385637.1"/>
    <property type="molecule type" value="Genomic_DNA"/>
</dbReference>
<feature type="region of interest" description="Disordered" evidence="1">
    <location>
        <begin position="145"/>
        <end position="215"/>
    </location>
</feature>
<protein>
    <submittedName>
        <fullName evidence="2">Uncharacterized protein</fullName>
    </submittedName>
</protein>
<dbReference type="Proteomes" id="UP001175261">
    <property type="component" value="Unassembled WGS sequence"/>
</dbReference>
<keyword evidence="3" id="KW-1185">Reference proteome</keyword>
<accession>A0AA39L680</accession>
<feature type="compositionally biased region" description="Basic and acidic residues" evidence="1">
    <location>
        <begin position="189"/>
        <end position="212"/>
    </location>
</feature>
<reference evidence="2" key="1">
    <citation type="submission" date="2022-10" db="EMBL/GenBank/DDBJ databases">
        <title>Determination and structural analysis of whole genome sequence of Sarocladium strictum F4-1.</title>
        <authorList>
            <person name="Hu L."/>
            <person name="Jiang Y."/>
        </authorList>
    </citation>
    <scope>NUCLEOTIDE SEQUENCE</scope>
    <source>
        <strain evidence="2">F4-1</strain>
    </source>
</reference>
<organism evidence="2 3">
    <name type="scientific">Sarocladium strictum</name>
    <name type="common">Black bundle disease fungus</name>
    <name type="synonym">Acremonium strictum</name>
    <dbReference type="NCBI Taxonomy" id="5046"/>
    <lineage>
        <taxon>Eukaryota</taxon>
        <taxon>Fungi</taxon>
        <taxon>Dikarya</taxon>
        <taxon>Ascomycota</taxon>
        <taxon>Pezizomycotina</taxon>
        <taxon>Sordariomycetes</taxon>
        <taxon>Hypocreomycetidae</taxon>
        <taxon>Hypocreales</taxon>
        <taxon>Sarocladiaceae</taxon>
        <taxon>Sarocladium</taxon>
    </lineage>
</organism>